<reference evidence="3" key="1">
    <citation type="submission" date="2020-11" db="EMBL/GenBank/DDBJ databases">
        <authorList>
            <person name="Tran Van P."/>
        </authorList>
    </citation>
    <scope>NUCLEOTIDE SEQUENCE</scope>
</reference>
<proteinExistence type="inferred from homology"/>
<feature type="active site" evidence="1">
    <location>
        <position position="172"/>
    </location>
</feature>
<feature type="transmembrane region" description="Helical" evidence="2">
    <location>
        <begin position="278"/>
        <end position="298"/>
    </location>
</feature>
<comment type="similarity">
    <text evidence="1">Belongs to the MGME1 family.</text>
</comment>
<protein>
    <recommendedName>
        <fullName evidence="1">Mitochondrial genome maintenance exonuclease 1</fullName>
        <ecNumber evidence="1">3.1.-.-</ecNumber>
    </recommendedName>
</protein>
<dbReference type="EMBL" id="OD565285">
    <property type="protein sequence ID" value="CAD7441340.1"/>
    <property type="molecule type" value="Genomic_DNA"/>
</dbReference>
<keyword evidence="2" id="KW-1133">Transmembrane helix</keyword>
<dbReference type="GO" id="GO:0043504">
    <property type="term" value="P:mitochondrial DNA repair"/>
    <property type="evidence" value="ECO:0007669"/>
    <property type="project" value="UniProtKB-UniRule"/>
</dbReference>
<organism evidence="3">
    <name type="scientific">Timema bartmani</name>
    <dbReference type="NCBI Taxonomy" id="61472"/>
    <lineage>
        <taxon>Eukaryota</taxon>
        <taxon>Metazoa</taxon>
        <taxon>Ecdysozoa</taxon>
        <taxon>Arthropoda</taxon>
        <taxon>Hexapoda</taxon>
        <taxon>Insecta</taxon>
        <taxon>Pterygota</taxon>
        <taxon>Neoptera</taxon>
        <taxon>Polyneoptera</taxon>
        <taxon>Phasmatodea</taxon>
        <taxon>Timematodea</taxon>
        <taxon>Timematoidea</taxon>
        <taxon>Timematidae</taxon>
        <taxon>Timema</taxon>
    </lineage>
</organism>
<dbReference type="GO" id="GO:0008297">
    <property type="term" value="F:single-stranded DNA exodeoxyribonuclease activity"/>
    <property type="evidence" value="ECO:0007669"/>
    <property type="project" value="UniProtKB-UniRule"/>
</dbReference>
<comment type="subcellular location">
    <subcellularLocation>
        <location evidence="1">Mitochondrion</location>
    </subcellularLocation>
</comment>
<name>A0A7R9ETW5_9NEOP</name>
<keyword evidence="1" id="KW-0378">Hydrolase</keyword>
<feature type="transmembrane region" description="Helical" evidence="2">
    <location>
        <begin position="331"/>
        <end position="355"/>
    </location>
</feature>
<evidence type="ECO:0000313" key="3">
    <source>
        <dbReference type="EMBL" id="CAD7441340.1"/>
    </source>
</evidence>
<keyword evidence="2" id="KW-0472">Membrane</keyword>
<dbReference type="PANTHER" id="PTHR31340:SF3">
    <property type="entry name" value="MITOCHONDRIAL GENOME MAINTENANCE EXONUCLEASE 1"/>
    <property type="match status" value="1"/>
</dbReference>
<sequence length="612" mass="68359">MPIVNNQPIVSLTEKTHAKCPIFILPDIFIRNIPSFPLTNTNKKPTKCLHTTNNIMNLSSDSKDYLRYPSVSKILNATMSESAQAALDRWRNKMIAQLGEEGFLEYHKGLLSKGSLFHSTVHSHLSGATVAMEPDIEGCWQSLSGVLPDITNVRALESHVVHSQLLYRGIIDCVAEYKNRPVLIEWKKSDKQKPGLENTYDAPVQLCAYLGAINYDNNYNLKVKGGLVVVAYTDGSPAHVFSLTVSECNKFWRACSVVRYLVTHPQLFTMKLAPSVPLRWTALLCLVLTCATCMYACVEHTEYKALSNHVVLLAGLVCNNPRKYTDNTMSYFLMFVAELLWVWSSWTAGTFSLMWRVCAVDIFTLYILRRIFEYLIVVNMMPLGFYLQKLMMSSQVAGPVLAHIAYKHRVFMYVVLVVAKSCNIRMKVALSLRKQPAYNFLWSASSLSSPLPAPRHVLCYPSPSLSGLATGIIFHLVHRRFSAKSSLSCPDVCALVVPSPQLLLRRYLCLSGECAQAVIPSIIFNLSATTLPPQCLVPIGFSGHRPGFDSPDLPDPRSATRLCGLWRPLSRETRALNYPPRVQFPDIADSALTSSGILQSVATERVPYQRSA</sequence>
<dbReference type="EC" id="3.1.-.-" evidence="1"/>
<keyword evidence="1" id="KW-0496">Mitochondrion</keyword>
<evidence type="ECO:0000256" key="2">
    <source>
        <dbReference type="SAM" id="Phobius"/>
    </source>
</evidence>
<keyword evidence="2" id="KW-0812">Transmembrane</keyword>
<feature type="active site" evidence="1">
    <location>
        <position position="185"/>
    </location>
</feature>
<dbReference type="GO" id="GO:0005739">
    <property type="term" value="C:mitochondrion"/>
    <property type="evidence" value="ECO:0007669"/>
    <property type="project" value="UniProtKB-SubCell"/>
</dbReference>
<dbReference type="GO" id="GO:0006264">
    <property type="term" value="P:mitochondrial DNA replication"/>
    <property type="evidence" value="ECO:0007669"/>
    <property type="project" value="TreeGrafter"/>
</dbReference>
<gene>
    <name evidence="3" type="ORF">TBIB3V08_LOCUS3810</name>
</gene>
<feature type="transmembrane region" description="Helical" evidence="2">
    <location>
        <begin position="367"/>
        <end position="387"/>
    </location>
</feature>
<accession>A0A7R9ETW5</accession>
<keyword evidence="1" id="KW-0540">Nuclease</keyword>
<dbReference type="PANTHER" id="PTHR31340">
    <property type="entry name" value="MITOCHONDRIAL GENOME MAINTENANCE EXONUCLEASE 1"/>
    <property type="match status" value="1"/>
</dbReference>
<dbReference type="AlphaFoldDB" id="A0A7R9ETW5"/>
<comment type="function">
    <text evidence="1">Metal-dependent single-stranded DNA (ssDNA) exonuclease involved in mitochondrial genome maintenance.</text>
</comment>
<feature type="active site" evidence="1">
    <location>
        <position position="187"/>
    </location>
</feature>
<evidence type="ECO:0000256" key="1">
    <source>
        <dbReference type="HAMAP-Rule" id="MF_03030"/>
    </source>
</evidence>
<dbReference type="HAMAP" id="MF_03030">
    <property type="entry name" value="MGME1"/>
    <property type="match status" value="1"/>
</dbReference>
<keyword evidence="1" id="KW-0269">Exonuclease</keyword>